<comment type="caution">
    <text evidence="7">Lacks conserved residue(s) required for the propagation of feature annotation.</text>
</comment>
<dbReference type="PANTHER" id="PTHR33510">
    <property type="entry name" value="PROTEIN TIC 20-II, CHLOROPLASTIC"/>
    <property type="match status" value="1"/>
</dbReference>
<evidence type="ECO:0000256" key="7">
    <source>
        <dbReference type="RuleBase" id="RU367003"/>
    </source>
</evidence>
<organism evidence="8">
    <name type="scientific">Auxenochlorella protothecoides</name>
    <name type="common">Green microalga</name>
    <name type="synonym">Chlorella protothecoides</name>
    <dbReference type="NCBI Taxonomy" id="3075"/>
    <lineage>
        <taxon>Eukaryota</taxon>
        <taxon>Viridiplantae</taxon>
        <taxon>Chlorophyta</taxon>
        <taxon>core chlorophytes</taxon>
        <taxon>Trebouxiophyceae</taxon>
        <taxon>Chlorellales</taxon>
        <taxon>Chlorellaceae</taxon>
        <taxon>Auxenochlorella</taxon>
    </lineage>
</organism>
<evidence type="ECO:0000313" key="8">
    <source>
        <dbReference type="EMBL" id="JAT75590.1"/>
    </source>
</evidence>
<keyword evidence="5 7" id="KW-1133">Transmembrane helix</keyword>
<evidence type="ECO:0000256" key="1">
    <source>
        <dbReference type="ARBA" id="ARBA00004478"/>
    </source>
</evidence>
<feature type="transmembrane region" description="Helical" evidence="7">
    <location>
        <begin position="59"/>
        <end position="79"/>
    </location>
</feature>
<dbReference type="EMBL" id="GDKF01003032">
    <property type="protein sequence ID" value="JAT75590.1"/>
    <property type="molecule type" value="Transcribed_RNA"/>
</dbReference>
<dbReference type="AlphaFoldDB" id="A0A1D2A8Q6"/>
<proteinExistence type="inferred from homology"/>
<dbReference type="GO" id="GO:0009706">
    <property type="term" value="C:chloroplast inner membrane"/>
    <property type="evidence" value="ECO:0007669"/>
    <property type="project" value="UniProtKB-SubCell"/>
</dbReference>
<name>A0A1D2A8Q6_AUXPR</name>
<dbReference type="Pfam" id="PF16166">
    <property type="entry name" value="TIC20"/>
    <property type="match status" value="1"/>
</dbReference>
<keyword evidence="7" id="KW-0934">Plastid</keyword>
<gene>
    <name evidence="8" type="ORF">g.10162</name>
</gene>
<comment type="function">
    <text evidence="7">Involved in protein precursor import into chloroplasts.</text>
</comment>
<keyword evidence="6 7" id="KW-0472">Membrane</keyword>
<keyword evidence="3 7" id="KW-0812">Transmembrane</keyword>
<reference evidence="8" key="1">
    <citation type="submission" date="2015-08" db="EMBL/GenBank/DDBJ databases">
        <authorList>
            <person name="Babu N.S."/>
            <person name="Beckwith C.J."/>
            <person name="Beseler K.G."/>
            <person name="Brison A."/>
            <person name="Carone J.V."/>
            <person name="Caskin T.P."/>
            <person name="Diamond M."/>
            <person name="Durham M.E."/>
            <person name="Foxe J.M."/>
            <person name="Go M."/>
            <person name="Henderson B.A."/>
            <person name="Jones I.B."/>
            <person name="McGettigan J.A."/>
            <person name="Micheletti S.J."/>
            <person name="Nasrallah M.E."/>
            <person name="Ortiz D."/>
            <person name="Piller C.R."/>
            <person name="Privatt S.R."/>
            <person name="Schneider S.L."/>
            <person name="Sharp S."/>
            <person name="Smith T.C."/>
            <person name="Stanton J.D."/>
            <person name="Ullery H.E."/>
            <person name="Wilson R.J."/>
            <person name="Serrano M.G."/>
            <person name="Buck G."/>
            <person name="Lee V."/>
            <person name="Wang Y."/>
            <person name="Carvalho R."/>
            <person name="Voegtly L."/>
            <person name="Shi R."/>
            <person name="Duckworth R."/>
            <person name="Johnson A."/>
            <person name="Loviza R."/>
            <person name="Walstead R."/>
            <person name="Shah Z."/>
            <person name="Kiflezghi M."/>
            <person name="Wade K."/>
            <person name="Ball S.L."/>
            <person name="Bradley K.W."/>
            <person name="Asai D.J."/>
            <person name="Bowman C.A."/>
            <person name="Russell D.A."/>
            <person name="Pope W.H."/>
            <person name="Jacobs-Sera D."/>
            <person name="Hendrix R.W."/>
            <person name="Hatfull G.F."/>
        </authorList>
    </citation>
    <scope>NUCLEOTIDE SEQUENCE</scope>
</reference>
<keyword evidence="4" id="KW-1001">Plastid inner membrane</keyword>
<dbReference type="PANTHER" id="PTHR33510:SF5">
    <property type="entry name" value="PROTEIN TIC 20-II, CHLOROPLASTIC"/>
    <property type="match status" value="1"/>
</dbReference>
<sequence length="134" mass="14533">MAALESTRFYCQQDGTIPICKNLTHMQSPCPPRSLVVFFGVYAGIINNQSFSRFVRLNALQAVLLSVILILPGLLESVFLQSPPRGTALQIYIQLSNAIWLFTSVCVAYGIGASLAGRVAQLPFVSSAAEAQVR</sequence>
<evidence type="ECO:0000256" key="3">
    <source>
        <dbReference type="ARBA" id="ARBA00022692"/>
    </source>
</evidence>
<evidence type="ECO:0000256" key="5">
    <source>
        <dbReference type="ARBA" id="ARBA00022989"/>
    </source>
</evidence>
<evidence type="ECO:0000256" key="2">
    <source>
        <dbReference type="ARBA" id="ARBA00009596"/>
    </source>
</evidence>
<feature type="transmembrane region" description="Helical" evidence="7">
    <location>
        <begin position="91"/>
        <end position="111"/>
    </location>
</feature>
<comment type="similarity">
    <text evidence="2 7">Belongs to the Tic20 family.</text>
</comment>
<keyword evidence="7" id="KW-0150">Chloroplast</keyword>
<accession>A0A1D2A8Q6</accession>
<comment type="subcellular location">
    <subcellularLocation>
        <location evidence="1">Plastid</location>
        <location evidence="1">Chloroplast inner membrane</location>
        <topology evidence="1">Multi-pass membrane protein</topology>
    </subcellularLocation>
    <subcellularLocation>
        <location evidence="7">Plastid</location>
        <location evidence="7">Chloroplast membrane</location>
        <topology evidence="7">Multi-pass membrane protein</topology>
    </subcellularLocation>
</comment>
<evidence type="ECO:0000256" key="6">
    <source>
        <dbReference type="ARBA" id="ARBA00023136"/>
    </source>
</evidence>
<dbReference type="InterPro" id="IPR005691">
    <property type="entry name" value="Tic20"/>
</dbReference>
<protein>
    <recommendedName>
        <fullName evidence="7">Protein TIC 20</fullName>
    </recommendedName>
</protein>
<evidence type="ECO:0000256" key="4">
    <source>
        <dbReference type="ARBA" id="ARBA00022780"/>
    </source>
</evidence>